<gene>
    <name evidence="2" type="ORF">A2845_04910</name>
</gene>
<protein>
    <submittedName>
        <fullName evidence="2">Uncharacterized protein</fullName>
    </submittedName>
</protein>
<dbReference type="AlphaFoldDB" id="A0A1G2CWL1"/>
<organism evidence="2 3">
    <name type="scientific">Candidatus Lloydbacteria bacterium RIFCSPHIGHO2_01_FULL_49_22</name>
    <dbReference type="NCBI Taxonomy" id="1798658"/>
    <lineage>
        <taxon>Bacteria</taxon>
        <taxon>Candidatus Lloydiibacteriota</taxon>
    </lineage>
</organism>
<reference evidence="2 3" key="1">
    <citation type="journal article" date="2016" name="Nat. Commun.">
        <title>Thousands of microbial genomes shed light on interconnected biogeochemical processes in an aquifer system.</title>
        <authorList>
            <person name="Anantharaman K."/>
            <person name="Brown C.T."/>
            <person name="Hug L.A."/>
            <person name="Sharon I."/>
            <person name="Castelle C.J."/>
            <person name="Probst A.J."/>
            <person name="Thomas B.C."/>
            <person name="Singh A."/>
            <person name="Wilkins M.J."/>
            <person name="Karaoz U."/>
            <person name="Brodie E.L."/>
            <person name="Williams K.H."/>
            <person name="Hubbard S.S."/>
            <person name="Banfield J.F."/>
        </authorList>
    </citation>
    <scope>NUCLEOTIDE SEQUENCE [LARGE SCALE GENOMIC DNA]</scope>
</reference>
<dbReference type="EMBL" id="MHLI01000008">
    <property type="protein sequence ID" value="OGZ05667.1"/>
    <property type="molecule type" value="Genomic_DNA"/>
</dbReference>
<name>A0A1G2CWL1_9BACT</name>
<comment type="caution">
    <text evidence="2">The sequence shown here is derived from an EMBL/GenBank/DDBJ whole genome shotgun (WGS) entry which is preliminary data.</text>
</comment>
<evidence type="ECO:0000313" key="3">
    <source>
        <dbReference type="Proteomes" id="UP000177122"/>
    </source>
</evidence>
<evidence type="ECO:0000313" key="2">
    <source>
        <dbReference type="EMBL" id="OGZ05667.1"/>
    </source>
</evidence>
<feature type="region of interest" description="Disordered" evidence="1">
    <location>
        <begin position="76"/>
        <end position="99"/>
    </location>
</feature>
<proteinExistence type="predicted"/>
<accession>A0A1G2CWL1</accession>
<dbReference type="Proteomes" id="UP000177122">
    <property type="component" value="Unassembled WGS sequence"/>
</dbReference>
<evidence type="ECO:0000256" key="1">
    <source>
        <dbReference type="SAM" id="MobiDB-lite"/>
    </source>
</evidence>
<sequence length="237" mass="26171">MKRFLEFALTFMFRLSVFCQFITLKELIMGKTRTVFAPLENYPFAEALASLKADTVAVIDAGVALKVPPVSASKVHAGKAPVRESKAKTQKKGPVAQTQKAADGEANLPVVELFRLPGEELARLTKEVYANGGNAIFRFFFKATRTTLVMSVVPVRGQSILLTVVDGEGWLIEDFPVGTAITLEEVRAPFNSVDVRRLNLVANFRGVMSALLVEQLRSLSEKLTVFQRRSQSQKAHE</sequence>